<dbReference type="SUPFAM" id="SSF52833">
    <property type="entry name" value="Thioredoxin-like"/>
    <property type="match status" value="1"/>
</dbReference>
<keyword evidence="4" id="KW-1185">Reference proteome</keyword>
<dbReference type="PANTHER" id="PTHR45669">
    <property type="entry name" value="GLUTAREDOXIN DOMAIN-CONTAINING CYSTEINE-RICH PROTEIN CG12206-RELATED"/>
    <property type="match status" value="1"/>
</dbReference>
<dbReference type="Pfam" id="PF23733">
    <property type="entry name" value="GRXCR1-2_C"/>
    <property type="match status" value="1"/>
</dbReference>
<dbReference type="InterPro" id="IPR002109">
    <property type="entry name" value="Glutaredoxin"/>
</dbReference>
<evidence type="ECO:0000313" key="4">
    <source>
        <dbReference type="Proteomes" id="UP001152561"/>
    </source>
</evidence>
<dbReference type="PANTHER" id="PTHR45669:SF30">
    <property type="entry name" value="OS04G0641300 PROTEIN"/>
    <property type="match status" value="1"/>
</dbReference>
<evidence type="ECO:0000259" key="2">
    <source>
        <dbReference type="Pfam" id="PF00462"/>
    </source>
</evidence>
<dbReference type="Gene3D" id="3.40.30.10">
    <property type="entry name" value="Glutaredoxin"/>
    <property type="match status" value="1"/>
</dbReference>
<sequence length="428" mass="47842">MGCATSKPKICHNCHTPYSPVRRSYSMYIPKKKDINESEQQQHMVSLTSSTLGSLKLDSMNLSQSLRDDQFAFEIDDYNASKDELLIKAKTWSQMINDKIPKVMIPKIPVRTPPGEPETINAWELMEGLEDITPLKPSANHHDHSFAFPASPNNGEDSPKMADNKSSLHSNGTSIVSDFDPEVISTFRKALEELPPDNPFHLKPLIIENMQGPDDKVNGKVLTVQCTKHSVLEGSGEGLHPKGCEVLREYKLVVPHEKDKLVIYFTSLRGVRKTYEDCCHVRVILKGLGVKVDERDVSMHSGFKEELKELLGKEYAGGGLPRVFLGKKYIGGADELRRMNEDEKLEKLVENCERILEDGGGGSSVVGNGVCEACGDIRFVPCETCSGSCKIYHEVEYDELELEEDEYGFQRCPDCNENGLIRCPICCD</sequence>
<dbReference type="Pfam" id="PF00462">
    <property type="entry name" value="Glutaredoxin"/>
    <property type="match status" value="1"/>
</dbReference>
<dbReference type="InterPro" id="IPR036249">
    <property type="entry name" value="Thioredoxin-like_sf"/>
</dbReference>
<dbReference type="FunFam" id="3.40.30.10:FF:000273">
    <property type="entry name" value="Glutaredoxin family protein"/>
    <property type="match status" value="1"/>
</dbReference>
<gene>
    <name evidence="3" type="ORF">K7X08_025796</name>
</gene>
<dbReference type="Proteomes" id="UP001152561">
    <property type="component" value="Unassembled WGS sequence"/>
</dbReference>
<dbReference type="CDD" id="cd03031">
    <property type="entry name" value="GRX_GRX_like"/>
    <property type="match status" value="1"/>
</dbReference>
<dbReference type="PROSITE" id="PS51354">
    <property type="entry name" value="GLUTAREDOXIN_2"/>
    <property type="match status" value="1"/>
</dbReference>
<comment type="caution">
    <text evidence="3">The sequence shown here is derived from an EMBL/GenBank/DDBJ whole genome shotgun (WGS) entry which is preliminary data.</text>
</comment>
<accession>A0A9Q1L9D0</accession>
<name>A0A9Q1L9D0_9SOLA</name>
<feature type="region of interest" description="Disordered" evidence="1">
    <location>
        <begin position="141"/>
        <end position="172"/>
    </location>
</feature>
<dbReference type="AlphaFoldDB" id="A0A9Q1L9D0"/>
<proteinExistence type="predicted"/>
<dbReference type="OrthoDB" id="423313at2759"/>
<reference evidence="4" key="1">
    <citation type="journal article" date="2023" name="Proc. Natl. Acad. Sci. U.S.A.">
        <title>Genomic and structural basis for evolution of tropane alkaloid biosynthesis.</title>
        <authorList>
            <person name="Wanga Y.-J."/>
            <person name="Taina T."/>
            <person name="Yua J.-Y."/>
            <person name="Lia J."/>
            <person name="Xua B."/>
            <person name="Chenc J."/>
            <person name="D'Auriad J.C."/>
            <person name="Huanga J.-P."/>
            <person name="Huanga S.-X."/>
        </authorList>
    </citation>
    <scope>NUCLEOTIDE SEQUENCE [LARGE SCALE GENOMIC DNA]</scope>
    <source>
        <strain evidence="4">cv. KIB-2019</strain>
    </source>
</reference>
<feature type="domain" description="Glutaredoxin" evidence="2">
    <location>
        <begin position="262"/>
        <end position="330"/>
    </location>
</feature>
<dbReference type="EMBL" id="JAJAGQ010000021">
    <property type="protein sequence ID" value="KAJ8531065.1"/>
    <property type="molecule type" value="Genomic_DNA"/>
</dbReference>
<evidence type="ECO:0000256" key="1">
    <source>
        <dbReference type="SAM" id="MobiDB-lite"/>
    </source>
</evidence>
<protein>
    <recommendedName>
        <fullName evidence="2">Glutaredoxin domain-containing protein</fullName>
    </recommendedName>
</protein>
<evidence type="ECO:0000313" key="3">
    <source>
        <dbReference type="EMBL" id="KAJ8531065.1"/>
    </source>
</evidence>
<organism evidence="3 4">
    <name type="scientific">Anisodus acutangulus</name>
    <dbReference type="NCBI Taxonomy" id="402998"/>
    <lineage>
        <taxon>Eukaryota</taxon>
        <taxon>Viridiplantae</taxon>
        <taxon>Streptophyta</taxon>
        <taxon>Embryophyta</taxon>
        <taxon>Tracheophyta</taxon>
        <taxon>Spermatophyta</taxon>
        <taxon>Magnoliopsida</taxon>
        <taxon>eudicotyledons</taxon>
        <taxon>Gunneridae</taxon>
        <taxon>Pentapetalae</taxon>
        <taxon>asterids</taxon>
        <taxon>lamiids</taxon>
        <taxon>Solanales</taxon>
        <taxon>Solanaceae</taxon>
        <taxon>Solanoideae</taxon>
        <taxon>Hyoscyameae</taxon>
        <taxon>Anisodus</taxon>
    </lineage>
</organism>